<evidence type="ECO:0000256" key="1">
    <source>
        <dbReference type="ARBA" id="ARBA00004613"/>
    </source>
</evidence>
<comment type="similarity">
    <text evidence="2 8">Belongs to the alpha-carbonic anhydrase family.</text>
</comment>
<dbReference type="CDD" id="cd00326">
    <property type="entry name" value="alpha_CA"/>
    <property type="match status" value="1"/>
</dbReference>
<dbReference type="PANTHER" id="PTHR18952">
    <property type="entry name" value="CARBONIC ANHYDRASE"/>
    <property type="match status" value="1"/>
</dbReference>
<dbReference type="GO" id="GO:0004089">
    <property type="term" value="F:carbonate dehydratase activity"/>
    <property type="evidence" value="ECO:0007669"/>
    <property type="project" value="UniProtKB-UniRule"/>
</dbReference>
<proteinExistence type="inferred from homology"/>
<dbReference type="GO" id="GO:0005576">
    <property type="term" value="C:extracellular region"/>
    <property type="evidence" value="ECO:0007669"/>
    <property type="project" value="UniProtKB-SubCell"/>
</dbReference>
<evidence type="ECO:0000313" key="11">
    <source>
        <dbReference type="Proteomes" id="UP001634394"/>
    </source>
</evidence>
<keyword evidence="11" id="KW-1185">Reference proteome</keyword>
<accession>A0ABD3XXC1</accession>
<dbReference type="FunFam" id="3.10.200.10:FF:000003">
    <property type="entry name" value="Carbonic anhydrase 12"/>
    <property type="match status" value="1"/>
</dbReference>
<evidence type="ECO:0000256" key="6">
    <source>
        <dbReference type="ARBA" id="ARBA00022833"/>
    </source>
</evidence>
<comment type="subcellular location">
    <subcellularLocation>
        <location evidence="1">Secreted</location>
    </subcellularLocation>
</comment>
<dbReference type="Proteomes" id="UP001634394">
    <property type="component" value="Unassembled WGS sequence"/>
</dbReference>
<comment type="function">
    <text evidence="8">Reversible hydration of carbon dioxide.</text>
</comment>
<dbReference type="SUPFAM" id="SSF51069">
    <property type="entry name" value="Carbonic anhydrase"/>
    <property type="match status" value="1"/>
</dbReference>
<dbReference type="Pfam" id="PF00194">
    <property type="entry name" value="Carb_anhydrase"/>
    <property type="match status" value="1"/>
</dbReference>
<dbReference type="EMBL" id="JBJQND010000001">
    <property type="protein sequence ID" value="KAL3890637.1"/>
    <property type="molecule type" value="Genomic_DNA"/>
</dbReference>
<keyword evidence="4" id="KW-0964">Secreted</keyword>
<keyword evidence="5 8" id="KW-0479">Metal-binding</keyword>
<evidence type="ECO:0000256" key="2">
    <source>
        <dbReference type="ARBA" id="ARBA00010718"/>
    </source>
</evidence>
<evidence type="ECO:0000256" key="8">
    <source>
        <dbReference type="RuleBase" id="RU367011"/>
    </source>
</evidence>
<comment type="cofactor">
    <cofactor evidence="8">
        <name>Zn(2+)</name>
        <dbReference type="ChEBI" id="CHEBI:29105"/>
    </cofactor>
</comment>
<dbReference type="InterPro" id="IPR018338">
    <property type="entry name" value="Carbonic_anhydrase_a-class_CS"/>
</dbReference>
<dbReference type="PANTHER" id="PTHR18952:SF124">
    <property type="entry name" value="CARBONIC ANHYDRASE 7"/>
    <property type="match status" value="1"/>
</dbReference>
<keyword evidence="6 8" id="KW-0862">Zinc</keyword>
<dbReference type="GO" id="GO:0008270">
    <property type="term" value="F:zinc ion binding"/>
    <property type="evidence" value="ECO:0007669"/>
    <property type="project" value="UniProtKB-UniRule"/>
</dbReference>
<name>A0ABD3XXC1_SINWO</name>
<evidence type="ECO:0000259" key="9">
    <source>
        <dbReference type="PROSITE" id="PS51144"/>
    </source>
</evidence>
<comment type="caution">
    <text evidence="10">The sequence shown here is derived from an EMBL/GenBank/DDBJ whole genome shotgun (WGS) entry which is preliminary data.</text>
</comment>
<feature type="domain" description="Alpha-carbonic anhydrase" evidence="9">
    <location>
        <begin position="11"/>
        <end position="281"/>
    </location>
</feature>
<dbReference type="InterPro" id="IPR036398">
    <property type="entry name" value="CA_dom_sf"/>
</dbReference>
<dbReference type="InterPro" id="IPR023561">
    <property type="entry name" value="Carbonic_anhydrase_a-class"/>
</dbReference>
<evidence type="ECO:0000256" key="3">
    <source>
        <dbReference type="ARBA" id="ARBA00012925"/>
    </source>
</evidence>
<comment type="catalytic activity">
    <reaction evidence="8">
        <text>hydrogencarbonate + H(+) = CO2 + H2O</text>
        <dbReference type="Rhea" id="RHEA:10748"/>
        <dbReference type="ChEBI" id="CHEBI:15377"/>
        <dbReference type="ChEBI" id="CHEBI:15378"/>
        <dbReference type="ChEBI" id="CHEBI:16526"/>
        <dbReference type="ChEBI" id="CHEBI:17544"/>
        <dbReference type="EC" id="4.2.1.1"/>
    </reaction>
</comment>
<dbReference type="EC" id="4.2.1.1" evidence="3 8"/>
<dbReference type="SMART" id="SM01057">
    <property type="entry name" value="Carb_anhydrase"/>
    <property type="match status" value="1"/>
</dbReference>
<dbReference type="Gene3D" id="3.10.200.10">
    <property type="entry name" value="Alpha carbonic anhydrase"/>
    <property type="match status" value="1"/>
</dbReference>
<evidence type="ECO:0000256" key="5">
    <source>
        <dbReference type="ARBA" id="ARBA00022723"/>
    </source>
</evidence>
<dbReference type="AlphaFoldDB" id="A0ABD3XXC1"/>
<evidence type="ECO:0000256" key="7">
    <source>
        <dbReference type="ARBA" id="ARBA00023180"/>
    </source>
</evidence>
<dbReference type="PROSITE" id="PS00162">
    <property type="entry name" value="ALPHA_CA_1"/>
    <property type="match status" value="1"/>
</dbReference>
<sequence>MNLFYILGSGSQWGYEGDNGPSSWHNDFPLCAGYRQSPISIRTKEAVMNNDWLSPIKIRGYISPEKLQMYLINNGHTVQINLQGAPIYITGGGLKNVYIAQQIHFHWGKTNARGSEHNIDGRYFPMEMHIVSYNTKYNNFVNALDKEGGLAVLAFMFEIGEHNSNFDRIINLIPDPGGKYSFHLKIIFECETVQMDTFDLRELLPETLDGYCHYSGSLTTPPCYESVKWFIFYETIEISRRQLNAFRQSALPDDANEPIKLFKEHFRPPQPLNGRKIYCHKKDW</sequence>
<reference evidence="10 11" key="1">
    <citation type="submission" date="2024-11" db="EMBL/GenBank/DDBJ databases">
        <title>Chromosome-level genome assembly of the freshwater bivalve Anodonta woodiana.</title>
        <authorList>
            <person name="Chen X."/>
        </authorList>
    </citation>
    <scope>NUCLEOTIDE SEQUENCE [LARGE SCALE GENOMIC DNA]</scope>
    <source>
        <strain evidence="10">MN2024</strain>
        <tissue evidence="10">Gills</tissue>
    </source>
</reference>
<organism evidence="10 11">
    <name type="scientific">Sinanodonta woodiana</name>
    <name type="common">Chinese pond mussel</name>
    <name type="synonym">Anodonta woodiana</name>
    <dbReference type="NCBI Taxonomy" id="1069815"/>
    <lineage>
        <taxon>Eukaryota</taxon>
        <taxon>Metazoa</taxon>
        <taxon>Spiralia</taxon>
        <taxon>Lophotrochozoa</taxon>
        <taxon>Mollusca</taxon>
        <taxon>Bivalvia</taxon>
        <taxon>Autobranchia</taxon>
        <taxon>Heteroconchia</taxon>
        <taxon>Palaeoheterodonta</taxon>
        <taxon>Unionida</taxon>
        <taxon>Unionoidea</taxon>
        <taxon>Unionidae</taxon>
        <taxon>Unioninae</taxon>
        <taxon>Sinanodonta</taxon>
    </lineage>
</organism>
<gene>
    <name evidence="10" type="ORF">ACJMK2_002918</name>
</gene>
<keyword evidence="8" id="KW-0456">Lyase</keyword>
<evidence type="ECO:0000256" key="4">
    <source>
        <dbReference type="ARBA" id="ARBA00022525"/>
    </source>
</evidence>
<keyword evidence="7" id="KW-0325">Glycoprotein</keyword>
<dbReference type="PROSITE" id="PS51144">
    <property type="entry name" value="ALPHA_CA_2"/>
    <property type="match status" value="1"/>
</dbReference>
<dbReference type="InterPro" id="IPR001148">
    <property type="entry name" value="CA_dom"/>
</dbReference>
<protein>
    <recommendedName>
        <fullName evidence="3 8">Carbonic anhydrase</fullName>
        <ecNumber evidence="3 8">4.2.1.1</ecNumber>
    </recommendedName>
</protein>
<evidence type="ECO:0000313" key="10">
    <source>
        <dbReference type="EMBL" id="KAL3890637.1"/>
    </source>
</evidence>